<keyword evidence="2" id="KW-1185">Reference proteome</keyword>
<dbReference type="KEGG" id="mana:MAMMFC1_03206"/>
<protein>
    <submittedName>
        <fullName evidence="1">Uncharacterized protein</fullName>
    </submittedName>
</protein>
<evidence type="ECO:0000313" key="1">
    <source>
        <dbReference type="EMBL" id="BBB92513.1"/>
    </source>
</evidence>
<dbReference type="EMBL" id="AP018449">
    <property type="protein sequence ID" value="BBB92513.1"/>
    <property type="molecule type" value="Genomic_DNA"/>
</dbReference>
<evidence type="ECO:0000313" key="2">
    <source>
        <dbReference type="Proteomes" id="UP000276437"/>
    </source>
</evidence>
<name>A0A348AN65_9FIRM</name>
<gene>
    <name evidence="1" type="ORF">MAMMFC1_03206</name>
</gene>
<accession>A0A348AN65</accession>
<organism evidence="1 2">
    <name type="scientific">Methylomusa anaerophila</name>
    <dbReference type="NCBI Taxonomy" id="1930071"/>
    <lineage>
        <taxon>Bacteria</taxon>
        <taxon>Bacillati</taxon>
        <taxon>Bacillota</taxon>
        <taxon>Negativicutes</taxon>
        <taxon>Selenomonadales</taxon>
        <taxon>Sporomusaceae</taxon>
        <taxon>Methylomusa</taxon>
    </lineage>
</organism>
<proteinExistence type="predicted"/>
<dbReference type="Proteomes" id="UP000276437">
    <property type="component" value="Chromosome"/>
</dbReference>
<dbReference type="AlphaFoldDB" id="A0A348AN65"/>
<reference evidence="1 2" key="1">
    <citation type="journal article" date="2018" name="Int. J. Syst. Evol. Microbiol.">
        <title>Methylomusa anaerophila gen. nov., sp. nov., an anaerobic methanol-utilizing bacterium isolated from a microbial fuel cell.</title>
        <authorList>
            <person name="Amano N."/>
            <person name="Yamamuro A."/>
            <person name="Miyahara M."/>
            <person name="Kouzuma A."/>
            <person name="Abe T."/>
            <person name="Watanabe K."/>
        </authorList>
    </citation>
    <scope>NUCLEOTIDE SEQUENCE [LARGE SCALE GENOMIC DNA]</scope>
    <source>
        <strain evidence="1 2">MMFC1</strain>
    </source>
</reference>
<sequence>MRVWIAEKPSVGCELAKYLGKGRKRTAILKLPGQTRW</sequence>